<dbReference type="Proteomes" id="UP000054624">
    <property type="component" value="Unassembled WGS sequence"/>
</dbReference>
<proteinExistence type="predicted"/>
<evidence type="ECO:0000313" key="1">
    <source>
        <dbReference type="EMBL" id="SAK46596.1"/>
    </source>
</evidence>
<dbReference type="EMBL" id="FCOI02000002">
    <property type="protein sequence ID" value="SAK46596.1"/>
    <property type="molecule type" value="Genomic_DNA"/>
</dbReference>
<name>A0A157ZM76_9BURK</name>
<gene>
    <name evidence="1" type="ORF">AWB76_00941</name>
</gene>
<sequence>MDRSKTDIAVTKDVSGYTLFVKQETDVTKELEEAKAIRAEIGGQNTYGKSLRHLAHFPPSAITAYLHAYNVTVAEFEADKRLHVMRMMADPNLQAFVINPYFTKK</sequence>
<dbReference type="STRING" id="1777137.AWB76_00941"/>
<accession>A0A157ZM76</accession>
<reference evidence="2" key="1">
    <citation type="submission" date="2016-01" db="EMBL/GenBank/DDBJ databases">
        <authorList>
            <person name="Peeters Charlotte."/>
        </authorList>
    </citation>
    <scope>NUCLEOTIDE SEQUENCE [LARGE SCALE GENOMIC DNA]</scope>
</reference>
<keyword evidence="2" id="KW-1185">Reference proteome</keyword>
<dbReference type="RefSeq" id="WP_061158912.1">
    <property type="nucleotide sequence ID" value="NZ_FCOI02000002.1"/>
</dbReference>
<protein>
    <submittedName>
        <fullName evidence="1">Uncharacterized protein</fullName>
    </submittedName>
</protein>
<dbReference type="AlphaFoldDB" id="A0A157ZM76"/>
<organism evidence="1 2">
    <name type="scientific">Caballeronia temeraria</name>
    <dbReference type="NCBI Taxonomy" id="1777137"/>
    <lineage>
        <taxon>Bacteria</taxon>
        <taxon>Pseudomonadati</taxon>
        <taxon>Pseudomonadota</taxon>
        <taxon>Betaproteobacteria</taxon>
        <taxon>Burkholderiales</taxon>
        <taxon>Burkholderiaceae</taxon>
        <taxon>Caballeronia</taxon>
    </lineage>
</organism>
<evidence type="ECO:0000313" key="2">
    <source>
        <dbReference type="Proteomes" id="UP000054624"/>
    </source>
</evidence>